<feature type="region of interest" description="Disordered" evidence="5">
    <location>
        <begin position="1"/>
        <end position="146"/>
    </location>
</feature>
<feature type="transmembrane region" description="Helical" evidence="6">
    <location>
        <begin position="245"/>
        <end position="264"/>
    </location>
</feature>
<keyword evidence="4 6" id="KW-0472">Membrane</keyword>
<feature type="domain" description="Major facilitator superfamily (MFS) profile" evidence="7">
    <location>
        <begin position="178"/>
        <end position="607"/>
    </location>
</feature>
<evidence type="ECO:0000256" key="4">
    <source>
        <dbReference type="ARBA" id="ARBA00023136"/>
    </source>
</evidence>
<reference evidence="8 9" key="2">
    <citation type="submission" date="2015-05" db="EMBL/GenBank/DDBJ databases">
        <authorList>
            <person name="Morales-Cruz A."/>
            <person name="Amrine K.C."/>
            <person name="Cantu D."/>
        </authorList>
    </citation>
    <scope>NUCLEOTIDE SEQUENCE [LARGE SCALE GENOMIC DNA]</scope>
    <source>
        <strain evidence="8">DA912</strain>
    </source>
</reference>
<organism evidence="8 9">
    <name type="scientific">Diaporthe ampelina</name>
    <dbReference type="NCBI Taxonomy" id="1214573"/>
    <lineage>
        <taxon>Eukaryota</taxon>
        <taxon>Fungi</taxon>
        <taxon>Dikarya</taxon>
        <taxon>Ascomycota</taxon>
        <taxon>Pezizomycotina</taxon>
        <taxon>Sordariomycetes</taxon>
        <taxon>Sordariomycetidae</taxon>
        <taxon>Diaporthales</taxon>
        <taxon>Diaporthaceae</taxon>
        <taxon>Diaporthe</taxon>
    </lineage>
</organism>
<dbReference type="PANTHER" id="PTHR23502:SF12">
    <property type="entry name" value="MULTIDRUG TRANSPORTER, PUTATIVE (AFU_ORTHOLOGUE AFUA_1G06440)-RELATED"/>
    <property type="match status" value="1"/>
</dbReference>
<evidence type="ECO:0000256" key="3">
    <source>
        <dbReference type="ARBA" id="ARBA00022989"/>
    </source>
</evidence>
<dbReference type="SUPFAM" id="SSF103473">
    <property type="entry name" value="MFS general substrate transporter"/>
    <property type="match status" value="1"/>
</dbReference>
<sequence length="687" mass="74542">METHDFATGKTPGQDGQGEEAAQDPDHTENSSTLDEKDSLEIAPAAETRTPASHRSRSRSWSRSRSRSRTTRSRRSGSRASRQAAAAAAAAADDNDDDDRSSLYTNNTDPLSPLENALSRPDHDADYQEHVSRVRTGATSTTAASAWSRPPDFEVAFDADRRDPANPREWPAWYQGWVIFAVSYSTWVVVLYSTSYTATLPGLQAEFGEPDATVVTLGVTTYLLGLACGSLVVAPMSELFGRRPVYLVCMSVSALLVLPCALATSLGEIIAVRFFGAVFGAVMICNGAGTIADISTEENRARFMSWWSIAPLNGPVTGPLIGGYVAQYLGWRWDNWIVLILTGAAVLVMATVRETYVPQILKHKAARRRRDEGDERYWCQYDSRKSTVELMKVNLSRPFVLSFTEPILWFFNIWISVIYGILYLCFVAYPIVFQQQRGWGPGQTGLSFVGIGIGTLIAIFLEPVWRKIINSHGKDPETGRVAPEASASIMCIGAVLTPIGQLVFSWTCVPTTIHWAIPIAFGIPFGCGNTLCFIYGSNYLAGAYGYFAASALAGNAVMRSIFGATLPLAGTSMYKAMGPRYAGTFLGLLEVALIPIPWIFYHRGERIRARSPVISKMREEQAKDDRKRAKVAAKNQRQQAQLVQGSGVVAAPDAVVGGAAGAPAATSKGGRGETTAVAVDADLEKGV</sequence>
<feature type="compositionally biased region" description="Low complexity" evidence="5">
    <location>
        <begin position="134"/>
        <end position="146"/>
    </location>
</feature>
<feature type="transmembrane region" description="Helical" evidence="6">
    <location>
        <begin position="543"/>
        <end position="562"/>
    </location>
</feature>
<keyword evidence="9" id="KW-1185">Reference proteome</keyword>
<dbReference type="GO" id="GO:0005886">
    <property type="term" value="C:plasma membrane"/>
    <property type="evidence" value="ECO:0007669"/>
    <property type="project" value="TreeGrafter"/>
</dbReference>
<comment type="subcellular location">
    <subcellularLocation>
        <location evidence="1">Membrane</location>
        <topology evidence="1">Multi-pass membrane protein</topology>
    </subcellularLocation>
</comment>
<name>A0A0G2FPF5_9PEZI</name>
<dbReference type="FunFam" id="1.20.1250.20:FF:000011">
    <property type="entry name" value="MFS multidrug transporter, putative"/>
    <property type="match status" value="1"/>
</dbReference>
<evidence type="ECO:0000313" key="9">
    <source>
        <dbReference type="Proteomes" id="UP000034680"/>
    </source>
</evidence>
<dbReference type="Gene3D" id="1.20.1250.20">
    <property type="entry name" value="MFS general substrate transporter like domains"/>
    <property type="match status" value="1"/>
</dbReference>
<feature type="compositionally biased region" description="Basic and acidic residues" evidence="5">
    <location>
        <begin position="120"/>
        <end position="132"/>
    </location>
</feature>
<dbReference type="InterPro" id="IPR011701">
    <property type="entry name" value="MFS"/>
</dbReference>
<protein>
    <submittedName>
        <fullName evidence="8">Putative mfs multidrug transporter</fullName>
    </submittedName>
</protein>
<feature type="compositionally biased region" description="Basic and acidic residues" evidence="5">
    <location>
        <begin position="24"/>
        <end position="40"/>
    </location>
</feature>
<dbReference type="InterPro" id="IPR036259">
    <property type="entry name" value="MFS_trans_sf"/>
</dbReference>
<dbReference type="InterPro" id="IPR020846">
    <property type="entry name" value="MFS_dom"/>
</dbReference>
<dbReference type="CDD" id="cd17323">
    <property type="entry name" value="MFS_Tpo1_MDR_like"/>
    <property type="match status" value="1"/>
</dbReference>
<dbReference type="PANTHER" id="PTHR23502">
    <property type="entry name" value="MAJOR FACILITATOR SUPERFAMILY"/>
    <property type="match status" value="1"/>
</dbReference>
<dbReference type="STRING" id="1214573.A0A0G2FPF5"/>
<feature type="transmembrane region" description="Helical" evidence="6">
    <location>
        <begin position="407"/>
        <end position="432"/>
    </location>
</feature>
<evidence type="ECO:0000313" key="8">
    <source>
        <dbReference type="EMBL" id="KKY36222.1"/>
    </source>
</evidence>
<feature type="compositionally biased region" description="Basic residues" evidence="5">
    <location>
        <begin position="52"/>
        <end position="77"/>
    </location>
</feature>
<dbReference type="OrthoDB" id="3365399at2759"/>
<evidence type="ECO:0000259" key="7">
    <source>
        <dbReference type="PROSITE" id="PS50850"/>
    </source>
</evidence>
<feature type="transmembrane region" description="Helical" evidence="6">
    <location>
        <begin position="582"/>
        <end position="601"/>
    </location>
</feature>
<gene>
    <name evidence="8" type="ORF">UCDDA912_g03765</name>
</gene>
<feature type="transmembrane region" description="Helical" evidence="6">
    <location>
        <begin position="172"/>
        <end position="192"/>
    </location>
</feature>
<feature type="compositionally biased region" description="Low complexity" evidence="5">
    <location>
        <begin position="78"/>
        <end position="92"/>
    </location>
</feature>
<dbReference type="Proteomes" id="UP000034680">
    <property type="component" value="Unassembled WGS sequence"/>
</dbReference>
<feature type="transmembrane region" description="Helical" evidence="6">
    <location>
        <begin position="335"/>
        <end position="352"/>
    </location>
</feature>
<feature type="transmembrane region" description="Helical" evidence="6">
    <location>
        <begin position="513"/>
        <end position="536"/>
    </location>
</feature>
<keyword evidence="2 6" id="KW-0812">Transmembrane</keyword>
<comment type="caution">
    <text evidence="8">The sequence shown here is derived from an EMBL/GenBank/DDBJ whole genome shotgun (WGS) entry which is preliminary data.</text>
</comment>
<feature type="transmembrane region" description="Helical" evidence="6">
    <location>
        <begin position="485"/>
        <end position="507"/>
    </location>
</feature>
<feature type="transmembrane region" description="Helical" evidence="6">
    <location>
        <begin position="444"/>
        <end position="465"/>
    </location>
</feature>
<dbReference type="EMBL" id="LCUC01000134">
    <property type="protein sequence ID" value="KKY36222.1"/>
    <property type="molecule type" value="Genomic_DNA"/>
</dbReference>
<feature type="region of interest" description="Disordered" evidence="5">
    <location>
        <begin position="659"/>
        <end position="687"/>
    </location>
</feature>
<proteinExistence type="predicted"/>
<feature type="transmembrane region" description="Helical" evidence="6">
    <location>
        <begin position="212"/>
        <end position="233"/>
    </location>
</feature>
<keyword evidence="3 6" id="KW-1133">Transmembrane helix</keyword>
<dbReference type="PROSITE" id="PS50850">
    <property type="entry name" value="MFS"/>
    <property type="match status" value="1"/>
</dbReference>
<dbReference type="AlphaFoldDB" id="A0A0G2FPF5"/>
<evidence type="ECO:0000256" key="6">
    <source>
        <dbReference type="SAM" id="Phobius"/>
    </source>
</evidence>
<feature type="transmembrane region" description="Helical" evidence="6">
    <location>
        <begin position="270"/>
        <end position="294"/>
    </location>
</feature>
<dbReference type="Pfam" id="PF07690">
    <property type="entry name" value="MFS_1"/>
    <property type="match status" value="1"/>
</dbReference>
<evidence type="ECO:0000256" key="2">
    <source>
        <dbReference type="ARBA" id="ARBA00022692"/>
    </source>
</evidence>
<accession>A0A0G2FPF5</accession>
<evidence type="ECO:0000256" key="5">
    <source>
        <dbReference type="SAM" id="MobiDB-lite"/>
    </source>
</evidence>
<feature type="transmembrane region" description="Helical" evidence="6">
    <location>
        <begin position="306"/>
        <end position="329"/>
    </location>
</feature>
<evidence type="ECO:0000256" key="1">
    <source>
        <dbReference type="ARBA" id="ARBA00004141"/>
    </source>
</evidence>
<reference evidence="8 9" key="1">
    <citation type="submission" date="2015-05" db="EMBL/GenBank/DDBJ databases">
        <title>Distinctive expansion of gene families associated with plant cell wall degradation and secondary metabolism in the genomes of grapevine trunk pathogens.</title>
        <authorList>
            <person name="Lawrence D.P."/>
            <person name="Travadon R."/>
            <person name="Rolshausen P.E."/>
            <person name="Baumgartner K."/>
        </authorList>
    </citation>
    <scope>NUCLEOTIDE SEQUENCE [LARGE SCALE GENOMIC DNA]</scope>
    <source>
        <strain evidence="8">DA912</strain>
    </source>
</reference>
<dbReference type="GO" id="GO:0022857">
    <property type="term" value="F:transmembrane transporter activity"/>
    <property type="evidence" value="ECO:0007669"/>
    <property type="project" value="InterPro"/>
</dbReference>